<feature type="region of interest" description="Disordered" evidence="1">
    <location>
        <begin position="52"/>
        <end position="180"/>
    </location>
</feature>
<keyword evidence="3" id="KW-1185">Reference proteome</keyword>
<gene>
    <name evidence="2" type="ORF">FHD67_09950</name>
</gene>
<evidence type="ECO:0000256" key="1">
    <source>
        <dbReference type="SAM" id="MobiDB-lite"/>
    </source>
</evidence>
<organism evidence="2 3">
    <name type="scientific">Paracoccus haeundaensis</name>
    <dbReference type="NCBI Taxonomy" id="225362"/>
    <lineage>
        <taxon>Bacteria</taxon>
        <taxon>Pseudomonadati</taxon>
        <taxon>Pseudomonadota</taxon>
        <taxon>Alphaproteobacteria</taxon>
        <taxon>Rhodobacterales</taxon>
        <taxon>Paracoccaceae</taxon>
        <taxon>Paracoccus</taxon>
    </lineage>
</organism>
<feature type="compositionally biased region" description="Basic and acidic residues" evidence="1">
    <location>
        <begin position="97"/>
        <end position="126"/>
    </location>
</feature>
<evidence type="ECO:0000313" key="3">
    <source>
        <dbReference type="Proteomes" id="UP000304880"/>
    </source>
</evidence>
<sequence length="180" mass="19216">MMTDQTTASQEEQRALSQDELELANQTRQPALGRLSDKELSDLVGLLRVRRNRARDIAARQGREARGKAGPKGTNPAAGNAGTRSKAEFLTAALDRATAERERREGDADPSQKDLAQKAAALKDDATNAMMETGGPLHPNDPDADPGKAGLAETQRDAAPSGALDHAGELPARERSRERG</sequence>
<dbReference type="Proteomes" id="UP000304880">
    <property type="component" value="Unassembled WGS sequence"/>
</dbReference>
<evidence type="ECO:0000313" key="2">
    <source>
        <dbReference type="EMBL" id="TNH39474.1"/>
    </source>
</evidence>
<dbReference type="RefSeq" id="WP_139598604.1">
    <property type="nucleotide sequence ID" value="NZ_VDDC01000015.1"/>
</dbReference>
<name>A0A5C4R753_9RHOB</name>
<dbReference type="EMBL" id="VDDC01000015">
    <property type="protein sequence ID" value="TNH39474.1"/>
    <property type="molecule type" value="Genomic_DNA"/>
</dbReference>
<reference evidence="2 3" key="1">
    <citation type="submission" date="2019-06" db="EMBL/GenBank/DDBJ databases">
        <authorList>
            <person name="Li J."/>
        </authorList>
    </citation>
    <scope>NUCLEOTIDE SEQUENCE [LARGE SCALE GENOMIC DNA]</scope>
    <source>
        <strain evidence="2 3">CGMCC 1.8012</strain>
    </source>
</reference>
<protein>
    <submittedName>
        <fullName evidence="2">Uncharacterized protein</fullName>
    </submittedName>
</protein>
<accession>A0A5C4R753</accession>
<dbReference type="AlphaFoldDB" id="A0A5C4R753"/>
<feature type="compositionally biased region" description="Basic and acidic residues" evidence="1">
    <location>
        <begin position="54"/>
        <end position="67"/>
    </location>
</feature>
<comment type="caution">
    <text evidence="2">The sequence shown here is derived from an EMBL/GenBank/DDBJ whole genome shotgun (WGS) entry which is preliminary data.</text>
</comment>
<proteinExistence type="predicted"/>
<feature type="compositionally biased region" description="Basic and acidic residues" evidence="1">
    <location>
        <begin position="166"/>
        <end position="180"/>
    </location>
</feature>